<evidence type="ECO:0000256" key="1">
    <source>
        <dbReference type="ARBA" id="ARBA00001947"/>
    </source>
</evidence>
<keyword evidence="3" id="KW-0645">Protease</keyword>
<dbReference type="Gene3D" id="1.10.1380.10">
    <property type="entry name" value="Neutral endopeptidase , domain2"/>
    <property type="match status" value="1"/>
</dbReference>
<protein>
    <recommendedName>
        <fullName evidence="12">Peptidase M13 C-terminal domain-containing protein</fullName>
    </recommendedName>
</protein>
<dbReference type="KEGG" id="abae:CL176_04780"/>
<dbReference type="SUPFAM" id="SSF55486">
    <property type="entry name" value="Metalloproteases ('zincins'), catalytic domain"/>
    <property type="match status" value="1"/>
</dbReference>
<evidence type="ECO:0000256" key="3">
    <source>
        <dbReference type="ARBA" id="ARBA00022670"/>
    </source>
</evidence>
<dbReference type="PANTHER" id="PTHR11733">
    <property type="entry name" value="ZINC METALLOPROTEASE FAMILY M13 NEPRILYSIN-RELATED"/>
    <property type="match status" value="1"/>
</dbReference>
<evidence type="ECO:0000313" key="11">
    <source>
        <dbReference type="Proteomes" id="UP000263232"/>
    </source>
</evidence>
<dbReference type="CDD" id="cd08662">
    <property type="entry name" value="M13"/>
    <property type="match status" value="1"/>
</dbReference>
<dbReference type="InterPro" id="IPR000718">
    <property type="entry name" value="Peptidase_M13"/>
</dbReference>
<evidence type="ECO:0000313" key="10">
    <source>
        <dbReference type="EMBL" id="AXY25369.1"/>
    </source>
</evidence>
<dbReference type="GO" id="GO:0046872">
    <property type="term" value="F:metal ion binding"/>
    <property type="evidence" value="ECO:0007669"/>
    <property type="project" value="UniProtKB-KW"/>
</dbReference>
<dbReference type="Proteomes" id="UP000263232">
    <property type="component" value="Chromosome"/>
</dbReference>
<evidence type="ECO:0000259" key="8">
    <source>
        <dbReference type="Pfam" id="PF01431"/>
    </source>
</evidence>
<dbReference type="PROSITE" id="PS51885">
    <property type="entry name" value="NEPRILYSIN"/>
    <property type="match status" value="1"/>
</dbReference>
<sequence length="327" mass="36768">MAIVNLANTLNPYLTEEIRQTASRYELILSGTREFLAQKAMPYQLTMNLFGHILGDYYGKTCLGAEGRADIAQMVHEIIRIYEERLQANDWLSQETIQQAIHKLESMAIQVGYPDEISPVQLEVSTDPEATFFRNTLDNLTHLAKLNYSQYGDKVDRTQWDASPAMVNTFYNPLLSTIVFPAGILQAPFYSLAQSDSANCGGIGTIIAHEITHAFDNNGAQFDEYGNLANWWSEADYQAFQEQTQAMIEQFDGVPSQGGKANGELTVSENIADNGGLAAALKATSALDQPDYEAFFVKWAHIWHNLLRMKWPAYFFKWMFMPLAMCG</sequence>
<evidence type="ECO:0000256" key="7">
    <source>
        <dbReference type="ARBA" id="ARBA00023049"/>
    </source>
</evidence>
<dbReference type="PRINTS" id="PR00786">
    <property type="entry name" value="NEPRILYSIN"/>
</dbReference>
<keyword evidence="6" id="KW-0862">Zinc</keyword>
<dbReference type="AlphaFoldDB" id="A0A347WJW2"/>
<reference evidence="10 11" key="1">
    <citation type="submission" date="2017-09" db="EMBL/GenBank/DDBJ databases">
        <title>Complete genome sequence of Oxytococcus suis strain ZY16052.</title>
        <authorList>
            <person name="Li F."/>
        </authorList>
    </citation>
    <scope>NUCLEOTIDE SEQUENCE [LARGE SCALE GENOMIC DNA]</scope>
    <source>
        <strain evidence="10 11">ZY16052</strain>
    </source>
</reference>
<dbReference type="PANTHER" id="PTHR11733:SF167">
    <property type="entry name" value="FI17812P1-RELATED"/>
    <property type="match status" value="1"/>
</dbReference>
<dbReference type="Pfam" id="PF05649">
    <property type="entry name" value="Peptidase_M13_N"/>
    <property type="match status" value="1"/>
</dbReference>
<organism evidence="10 11">
    <name type="scientific">Suicoccus acidiformans</name>
    <dbReference type="NCBI Taxonomy" id="2036206"/>
    <lineage>
        <taxon>Bacteria</taxon>
        <taxon>Bacillati</taxon>
        <taxon>Bacillota</taxon>
        <taxon>Bacilli</taxon>
        <taxon>Lactobacillales</taxon>
        <taxon>Aerococcaceae</taxon>
        <taxon>Suicoccus</taxon>
    </lineage>
</organism>
<comment type="similarity">
    <text evidence="2">Belongs to the peptidase M13 family.</text>
</comment>
<keyword evidence="4" id="KW-0479">Metal-binding</keyword>
<keyword evidence="5" id="KW-0378">Hydrolase</keyword>
<evidence type="ECO:0000256" key="4">
    <source>
        <dbReference type="ARBA" id="ARBA00022723"/>
    </source>
</evidence>
<dbReference type="GO" id="GO:0004222">
    <property type="term" value="F:metalloendopeptidase activity"/>
    <property type="evidence" value="ECO:0007669"/>
    <property type="project" value="InterPro"/>
</dbReference>
<dbReference type="OrthoDB" id="9775677at2"/>
<dbReference type="Pfam" id="PF01431">
    <property type="entry name" value="Peptidase_M13"/>
    <property type="match status" value="1"/>
</dbReference>
<evidence type="ECO:0000256" key="5">
    <source>
        <dbReference type="ARBA" id="ARBA00022801"/>
    </source>
</evidence>
<dbReference type="InterPro" id="IPR018497">
    <property type="entry name" value="Peptidase_M13_C"/>
</dbReference>
<comment type="cofactor">
    <cofactor evidence="1">
        <name>Zn(2+)</name>
        <dbReference type="ChEBI" id="CHEBI:29105"/>
    </cofactor>
</comment>
<feature type="domain" description="Peptidase M13 C-terminal" evidence="8">
    <location>
        <begin position="168"/>
        <end position="305"/>
    </location>
</feature>
<feature type="domain" description="Peptidase M13 N-terminal" evidence="9">
    <location>
        <begin position="3"/>
        <end position="114"/>
    </location>
</feature>
<accession>A0A347WJW2</accession>
<dbReference type="GO" id="GO:0016485">
    <property type="term" value="P:protein processing"/>
    <property type="evidence" value="ECO:0007669"/>
    <property type="project" value="TreeGrafter"/>
</dbReference>
<keyword evidence="11" id="KW-1185">Reference proteome</keyword>
<dbReference type="GO" id="GO:0005886">
    <property type="term" value="C:plasma membrane"/>
    <property type="evidence" value="ECO:0007669"/>
    <property type="project" value="TreeGrafter"/>
</dbReference>
<keyword evidence="7" id="KW-0482">Metalloprotease</keyword>
<evidence type="ECO:0008006" key="12">
    <source>
        <dbReference type="Google" id="ProtNLM"/>
    </source>
</evidence>
<dbReference type="InterPro" id="IPR008753">
    <property type="entry name" value="Peptidase_M13_N"/>
</dbReference>
<evidence type="ECO:0000256" key="2">
    <source>
        <dbReference type="ARBA" id="ARBA00007357"/>
    </source>
</evidence>
<evidence type="ECO:0000256" key="6">
    <source>
        <dbReference type="ARBA" id="ARBA00022833"/>
    </source>
</evidence>
<dbReference type="InterPro" id="IPR024079">
    <property type="entry name" value="MetalloPept_cat_dom_sf"/>
</dbReference>
<dbReference type="InterPro" id="IPR042089">
    <property type="entry name" value="Peptidase_M13_dom_2"/>
</dbReference>
<evidence type="ECO:0000259" key="9">
    <source>
        <dbReference type="Pfam" id="PF05649"/>
    </source>
</evidence>
<dbReference type="Gene3D" id="3.40.390.10">
    <property type="entry name" value="Collagenase (Catalytic Domain)"/>
    <property type="match status" value="1"/>
</dbReference>
<proteinExistence type="inferred from homology"/>
<dbReference type="EMBL" id="CP023434">
    <property type="protein sequence ID" value="AXY25369.1"/>
    <property type="molecule type" value="Genomic_DNA"/>
</dbReference>
<gene>
    <name evidence="10" type="ORF">CL176_04780</name>
</gene>
<name>A0A347WJW2_9LACT</name>